<dbReference type="GO" id="GO:0009279">
    <property type="term" value="C:cell outer membrane"/>
    <property type="evidence" value="ECO:0007669"/>
    <property type="project" value="UniProtKB-SubCell"/>
</dbReference>
<evidence type="ECO:0000313" key="3">
    <source>
        <dbReference type="EMBL" id="ESK41114.1"/>
    </source>
</evidence>
<dbReference type="EMBL" id="AYER01000001">
    <property type="protein sequence ID" value="ESK41114.1"/>
    <property type="molecule type" value="Genomic_DNA"/>
</dbReference>
<organism evidence="3 4">
    <name type="scientific">Acinetobacter nectaris CIP 110549</name>
    <dbReference type="NCBI Taxonomy" id="1392540"/>
    <lineage>
        <taxon>Bacteria</taxon>
        <taxon>Pseudomonadati</taxon>
        <taxon>Pseudomonadota</taxon>
        <taxon>Gammaproteobacteria</taxon>
        <taxon>Moraxellales</taxon>
        <taxon>Moraxellaceae</taxon>
        <taxon>Acinetobacter</taxon>
    </lineage>
</organism>
<dbReference type="PROSITE" id="PS51257">
    <property type="entry name" value="PROKAR_LIPOPROTEIN"/>
    <property type="match status" value="1"/>
</dbReference>
<dbReference type="HOGENOM" id="CLU_012817_13_1_6"/>
<dbReference type="Pfam" id="PF02321">
    <property type="entry name" value="OEP"/>
    <property type="match status" value="2"/>
</dbReference>
<dbReference type="NCBIfam" id="TIGR01845">
    <property type="entry name" value="outer_NodT"/>
    <property type="match status" value="1"/>
</dbReference>
<dbReference type="STRING" id="1392540.P256_00100"/>
<evidence type="ECO:0008006" key="5">
    <source>
        <dbReference type="Google" id="ProtNLM"/>
    </source>
</evidence>
<evidence type="ECO:0000313" key="4">
    <source>
        <dbReference type="Proteomes" id="UP000023785"/>
    </source>
</evidence>
<evidence type="ECO:0000256" key="1">
    <source>
        <dbReference type="ARBA" id="ARBA00007613"/>
    </source>
</evidence>
<accession>V2V0N8</accession>
<evidence type="ECO:0000256" key="2">
    <source>
        <dbReference type="RuleBase" id="RU362097"/>
    </source>
</evidence>
<comment type="caution">
    <text evidence="3">The sequence shown here is derived from an EMBL/GenBank/DDBJ whole genome shotgun (WGS) entry which is preliminary data.</text>
</comment>
<dbReference type="OrthoDB" id="9770517at2"/>
<dbReference type="RefSeq" id="WP_023271707.1">
    <property type="nucleotide sequence ID" value="NZ_KI530712.1"/>
</dbReference>
<dbReference type="AlphaFoldDB" id="V2V0N8"/>
<dbReference type="eggNOG" id="COG1538">
    <property type="taxonomic scope" value="Bacteria"/>
</dbReference>
<dbReference type="PANTHER" id="PTHR30203">
    <property type="entry name" value="OUTER MEMBRANE CATION EFFLUX PROTEIN"/>
    <property type="match status" value="1"/>
</dbReference>
<proteinExistence type="inferred from homology"/>
<dbReference type="PATRIC" id="fig|1392540.3.peg.97"/>
<keyword evidence="2" id="KW-0449">Lipoprotein</keyword>
<sequence>MLRSKLFWSLVVFLPLVTGCTVGPDYQKPVITSPIQFKEAKGWKVATPLDAEAKGSWWEVYNDPVLNQLEAQVIISNQNIAQYVAKYQQAAALVDQSRSSLFPSVTLGPSATRSGKTAVTNSYTASLGASWELDLWGRLKRQVQENTASTQASLADLANATLSAQTTLAQSYFALRVLDQRIHLYDQTIEVYRKYSQVLNAKYTEGIIAKSDLTQADQSLHSSIASREDLIWQRAQYEHAIAVLVGKMPADFNLEKQNKAVYIPNIPIELPSELLERRADIAAAERRVAAANEAIGIAIAGYFPSLSLSSSAGYSSNHLSDLFSAATSIWSLGASATQSVLDFGSNKAKVASARAAYDQTVASYRQTVLDAMQNVEDYLVKSTSLEKEFSAQQKALAAATESARIIRNQYEEGVIDYTSVATTEATRLSSQQSLLQLQSTQLQNSVALISALGGGWSNQNP</sequence>
<name>V2V0N8_9GAMM</name>
<comment type="subcellular location">
    <subcellularLocation>
        <location evidence="2">Cell outer membrane</location>
        <topology evidence="2">Lipid-anchor</topology>
    </subcellularLocation>
</comment>
<dbReference type="Proteomes" id="UP000023785">
    <property type="component" value="Unassembled WGS sequence"/>
</dbReference>
<dbReference type="PANTHER" id="PTHR30203:SF33">
    <property type="entry name" value="BLR4455 PROTEIN"/>
    <property type="match status" value="1"/>
</dbReference>
<dbReference type="InterPro" id="IPR010131">
    <property type="entry name" value="MdtP/NodT-like"/>
</dbReference>
<dbReference type="Gene3D" id="2.20.200.10">
    <property type="entry name" value="Outer membrane efflux proteins (OEP)"/>
    <property type="match status" value="1"/>
</dbReference>
<dbReference type="Gene3D" id="1.20.1600.10">
    <property type="entry name" value="Outer membrane efflux proteins (OEP)"/>
    <property type="match status" value="1"/>
</dbReference>
<reference evidence="3 4" key="1">
    <citation type="submission" date="2013-10" db="EMBL/GenBank/DDBJ databases">
        <title>The Genome Sequence of Acinetobacter nectaris CIP 110549.</title>
        <authorList>
            <consortium name="The Broad Institute Genomics Platform"/>
            <consortium name="The Broad Institute Genome Sequencing Center for Infectious Disease"/>
            <person name="Cerqueira G."/>
            <person name="Feldgarden M."/>
            <person name="Courvalin P."/>
            <person name="Grillot-Courvalin C."/>
            <person name="Clermont D."/>
            <person name="Rocha E."/>
            <person name="Yoon E.-J."/>
            <person name="Nemec A."/>
            <person name="Young S.K."/>
            <person name="Zeng Q."/>
            <person name="Gargeya S."/>
            <person name="Fitzgerald M."/>
            <person name="Abouelleil A."/>
            <person name="Alvarado L."/>
            <person name="Berlin A.M."/>
            <person name="Chapman S.B."/>
            <person name="Gainer-Dewar J."/>
            <person name="Goldberg J."/>
            <person name="Gnerre S."/>
            <person name="Griggs A."/>
            <person name="Gujja S."/>
            <person name="Hansen M."/>
            <person name="Howarth C."/>
            <person name="Imamovic A."/>
            <person name="Ireland A."/>
            <person name="Larimer J."/>
            <person name="McCowan C."/>
            <person name="Murphy C."/>
            <person name="Pearson M."/>
            <person name="Poon T.W."/>
            <person name="Priest M."/>
            <person name="Roberts A."/>
            <person name="Saif S."/>
            <person name="Shea T."/>
            <person name="Sykes S."/>
            <person name="Wortman J."/>
            <person name="Nusbaum C."/>
            <person name="Birren B."/>
        </authorList>
    </citation>
    <scope>NUCLEOTIDE SEQUENCE [LARGE SCALE GENOMIC DNA]</scope>
    <source>
        <strain evidence="3 4">CIP 110549</strain>
    </source>
</reference>
<dbReference type="GO" id="GO:0015562">
    <property type="term" value="F:efflux transmembrane transporter activity"/>
    <property type="evidence" value="ECO:0007669"/>
    <property type="project" value="InterPro"/>
</dbReference>
<keyword evidence="4" id="KW-1185">Reference proteome</keyword>
<dbReference type="SUPFAM" id="SSF56954">
    <property type="entry name" value="Outer membrane efflux proteins (OEP)"/>
    <property type="match status" value="1"/>
</dbReference>
<keyword evidence="2" id="KW-0472">Membrane</keyword>
<keyword evidence="2" id="KW-0564">Palmitate</keyword>
<keyword evidence="2" id="KW-0812">Transmembrane</keyword>
<keyword evidence="2" id="KW-1134">Transmembrane beta strand</keyword>
<gene>
    <name evidence="3" type="ORF">P256_00100</name>
</gene>
<dbReference type="InterPro" id="IPR003423">
    <property type="entry name" value="OMP_efflux"/>
</dbReference>
<protein>
    <recommendedName>
        <fullName evidence="5">RND efflux system, outer membrane lipoprotein, NodT family</fullName>
    </recommendedName>
</protein>
<comment type="similarity">
    <text evidence="1 2">Belongs to the outer membrane factor (OMF) (TC 1.B.17) family.</text>
</comment>